<dbReference type="FunFam" id="1.10.150.50:FF:000005">
    <property type="entry name" value="Liprin-beta-1 isoform 1"/>
    <property type="match status" value="1"/>
</dbReference>
<dbReference type="PANTHER" id="PTHR12587">
    <property type="entry name" value="LAR INTERACTING PROTEIN LIP -RELATED PROTEIN"/>
    <property type="match status" value="1"/>
</dbReference>
<feature type="region of interest" description="Disordered" evidence="5">
    <location>
        <begin position="43"/>
        <end position="165"/>
    </location>
</feature>
<dbReference type="SUPFAM" id="SSF47769">
    <property type="entry name" value="SAM/Pointed domain"/>
    <property type="match status" value="3"/>
</dbReference>
<dbReference type="Proteomes" id="UP001431783">
    <property type="component" value="Unassembled WGS sequence"/>
</dbReference>
<dbReference type="InterPro" id="IPR058914">
    <property type="entry name" value="LIPB1/2_CC"/>
</dbReference>
<dbReference type="InterPro" id="IPR029515">
    <property type="entry name" value="Liprin"/>
</dbReference>
<keyword evidence="8" id="KW-1185">Reference proteome</keyword>
<dbReference type="CDD" id="cd09566">
    <property type="entry name" value="SAM_liprin-beta1_2_repeat2"/>
    <property type="match status" value="1"/>
</dbReference>
<accession>A0AAW1TK15</accession>
<feature type="compositionally biased region" description="Polar residues" evidence="5">
    <location>
        <begin position="459"/>
        <end position="499"/>
    </location>
</feature>
<feature type="region of interest" description="Disordered" evidence="5">
    <location>
        <begin position="459"/>
        <end position="509"/>
    </location>
</feature>
<dbReference type="InterPro" id="IPR037619">
    <property type="entry name" value="LIPB1/2_SAM_3rd"/>
</dbReference>
<dbReference type="EMBL" id="JARQZJ010000002">
    <property type="protein sequence ID" value="KAK9870295.1"/>
    <property type="molecule type" value="Genomic_DNA"/>
</dbReference>
<feature type="domain" description="SAM" evidence="6">
    <location>
        <begin position="654"/>
        <end position="718"/>
    </location>
</feature>
<feature type="compositionally biased region" description="Polar residues" evidence="5">
    <location>
        <begin position="141"/>
        <end position="154"/>
    </location>
</feature>
<dbReference type="GO" id="GO:0048786">
    <property type="term" value="C:presynaptic active zone"/>
    <property type="evidence" value="ECO:0007669"/>
    <property type="project" value="TreeGrafter"/>
</dbReference>
<dbReference type="FunFam" id="1.10.150.50:FF:000007">
    <property type="entry name" value="Liprin-beta-1 isoform 1"/>
    <property type="match status" value="1"/>
</dbReference>
<comment type="similarity">
    <text evidence="1">Belongs to the liprin family. Liprin-beta subfamily.</text>
</comment>
<evidence type="ECO:0000256" key="1">
    <source>
        <dbReference type="ARBA" id="ARBA00007547"/>
    </source>
</evidence>
<feature type="compositionally biased region" description="Basic and acidic residues" evidence="5">
    <location>
        <begin position="126"/>
        <end position="137"/>
    </location>
</feature>
<evidence type="ECO:0000256" key="3">
    <source>
        <dbReference type="ARBA" id="ARBA00022737"/>
    </source>
</evidence>
<dbReference type="PROSITE" id="PS50105">
    <property type="entry name" value="SAM_DOMAIN"/>
    <property type="match status" value="2"/>
</dbReference>
<feature type="region of interest" description="Disordered" evidence="5">
    <location>
        <begin position="934"/>
        <end position="963"/>
    </location>
</feature>
<evidence type="ECO:0000313" key="7">
    <source>
        <dbReference type="EMBL" id="KAK9870295.1"/>
    </source>
</evidence>
<comment type="caution">
    <text evidence="7">The sequence shown here is derived from an EMBL/GenBank/DDBJ whole genome shotgun (WGS) entry which is preliminary data.</text>
</comment>
<dbReference type="CDD" id="cd09569">
    <property type="entry name" value="SAM_liprin-beta1_2_repeat3"/>
    <property type="match status" value="1"/>
</dbReference>
<feature type="compositionally biased region" description="Basic and acidic residues" evidence="5">
    <location>
        <begin position="206"/>
        <end position="223"/>
    </location>
</feature>
<sequence length="963" mass="108088">MPVVPLQPIASEQPCNLTSREFNSAINIDRCAVAVDEDGERGAYHLKNERDSYKRLSGTDSSASESLTSSGSAEDSSDYDDDSDTEREYVIAKGLETIAEEERVTPSSIRSSRKDLDENESSSTDEPTKGETLEWCEKGSTAGSTSDLSSTNSLEGRKSLRGSSTRCNSDFQWIAKDNPPCELERSKMDEQVIAPPSTKPPINRNGTREKMARRDKAPGSLDRRRVHHAQNRQERDQKSRSSHVNSPPKLDDFQPCQNWCCSPVDNYGLENFHRRHERNDPHKYGSSPMLMDQRGSHPDIYAEMNRCRRDMIGCCSYHMVPPPCYFYGDRGYRWTPPPYSKPSEQDEKLRKLQFDKDNLQLQVQVLTDQIEAQSYKISDLEKTLQDKKHFLVETEEKLQREVLSRSSLETQKLELMSIISDLKLQQAAMERENMELRNSHFNNNGDLKKSTVMSRATTSTPIHHSSSNQTISLRVSPSPSPVNILNSTRRSDSNYTLQDAQPPKTPPANYKRQIDIHYASLPRQQFLSNGGSGVAAVDFNANPSANGGKKAVVFGRGFSNLVGVRAKGFSVPNLAQAEKGATEETSDGSQLQFNKTKGIKKIFGKIKRSGSGNLEDIPGAGEFQRGGVRATAAARLGWSEPHLIQRPDKPFAEWNTDNICDWLQDLGLDHYIPEAKKWVKNGQQLQECGIAELEKELNIKNPLHKKKLQLALIDVEENGSSDPFLKKAGELDTAWVLRWLDDIGLPQHKESFLMNRVDGRVLHRLTIDDLGILHVSSLLHVASIKRGIQVLRENNYDAACLKRRSVPNEEPSTPKQVSLWTTHRVMEWLRAVDLSEYAPNLRGAGVHGGLMVYEIKFTAELFASLLSIPPGKTLLRRHLSTHFKELVSKEIIQKKREAESTLGYVPLTPTAKLKITKKSQFSLKRKKSKGEADYGDLVCPLNPEKQSGEMNGSTLNNSMGVSY</sequence>
<protein>
    <recommendedName>
        <fullName evidence="6">SAM domain-containing protein</fullName>
    </recommendedName>
</protein>
<feature type="compositionally biased region" description="Low complexity" evidence="5">
    <location>
        <begin position="56"/>
        <end position="74"/>
    </location>
</feature>
<dbReference type="GO" id="GO:0005829">
    <property type="term" value="C:cytosol"/>
    <property type="evidence" value="ECO:0007669"/>
    <property type="project" value="UniProtKB-ARBA"/>
</dbReference>
<keyword evidence="4" id="KW-0175">Coiled coil</keyword>
<reference evidence="7 8" key="1">
    <citation type="submission" date="2023-03" db="EMBL/GenBank/DDBJ databases">
        <title>Genome insight into feeding habits of ladybird beetles.</title>
        <authorList>
            <person name="Li H.-S."/>
            <person name="Huang Y.-H."/>
            <person name="Pang H."/>
        </authorList>
    </citation>
    <scope>NUCLEOTIDE SEQUENCE [LARGE SCALE GENOMIC DNA]</scope>
    <source>
        <strain evidence="7">SYSU_2023b</strain>
        <tissue evidence="7">Whole body</tissue>
    </source>
</reference>
<dbReference type="AlphaFoldDB" id="A0AAW1TK15"/>
<dbReference type="PANTHER" id="PTHR12587:SF14">
    <property type="entry name" value="AT31531P"/>
    <property type="match status" value="1"/>
</dbReference>
<keyword evidence="3" id="KW-0677">Repeat</keyword>
<dbReference type="Pfam" id="PF07647">
    <property type="entry name" value="SAM_2"/>
    <property type="match status" value="1"/>
</dbReference>
<dbReference type="GO" id="GO:0007528">
    <property type="term" value="P:neuromuscular junction development"/>
    <property type="evidence" value="ECO:0007669"/>
    <property type="project" value="TreeGrafter"/>
</dbReference>
<dbReference type="InterPro" id="IPR013761">
    <property type="entry name" value="SAM/pointed_sf"/>
</dbReference>
<organism evidence="7 8">
    <name type="scientific">Henosepilachna vigintioctopunctata</name>
    <dbReference type="NCBI Taxonomy" id="420089"/>
    <lineage>
        <taxon>Eukaryota</taxon>
        <taxon>Metazoa</taxon>
        <taxon>Ecdysozoa</taxon>
        <taxon>Arthropoda</taxon>
        <taxon>Hexapoda</taxon>
        <taxon>Insecta</taxon>
        <taxon>Pterygota</taxon>
        <taxon>Neoptera</taxon>
        <taxon>Endopterygota</taxon>
        <taxon>Coleoptera</taxon>
        <taxon>Polyphaga</taxon>
        <taxon>Cucujiformia</taxon>
        <taxon>Coccinelloidea</taxon>
        <taxon>Coccinellidae</taxon>
        <taxon>Epilachninae</taxon>
        <taxon>Epilachnini</taxon>
        <taxon>Henosepilachna</taxon>
    </lineage>
</organism>
<evidence type="ECO:0000256" key="5">
    <source>
        <dbReference type="SAM" id="MobiDB-lite"/>
    </source>
</evidence>
<keyword evidence="2" id="KW-0597">Phosphoprotein</keyword>
<dbReference type="InterPro" id="IPR037617">
    <property type="entry name" value="LIPB1/2_SAM_1"/>
</dbReference>
<dbReference type="InterPro" id="IPR001660">
    <property type="entry name" value="SAM"/>
</dbReference>
<dbReference type="InterPro" id="IPR037618">
    <property type="entry name" value="LIPB1/2_SAM_2nd"/>
</dbReference>
<proteinExistence type="inferred from homology"/>
<dbReference type="Pfam" id="PF26022">
    <property type="entry name" value="CC_Liprin_beta"/>
    <property type="match status" value="1"/>
</dbReference>
<feature type="compositionally biased region" description="Acidic residues" evidence="5">
    <location>
        <begin position="75"/>
        <end position="85"/>
    </location>
</feature>
<evidence type="ECO:0000256" key="4">
    <source>
        <dbReference type="ARBA" id="ARBA00023054"/>
    </source>
</evidence>
<feature type="region of interest" description="Disordered" evidence="5">
    <location>
        <begin position="187"/>
        <end position="250"/>
    </location>
</feature>
<evidence type="ECO:0000256" key="2">
    <source>
        <dbReference type="ARBA" id="ARBA00022553"/>
    </source>
</evidence>
<feature type="compositionally biased region" description="Basic and acidic residues" evidence="5">
    <location>
        <begin position="43"/>
        <end position="54"/>
    </location>
</feature>
<evidence type="ECO:0000259" key="6">
    <source>
        <dbReference type="PROSITE" id="PS50105"/>
    </source>
</evidence>
<feature type="domain" description="SAM" evidence="6">
    <location>
        <begin position="736"/>
        <end position="794"/>
    </location>
</feature>
<dbReference type="Gene3D" id="1.10.150.50">
    <property type="entry name" value="Transcription Factor, Ets-1"/>
    <property type="match status" value="3"/>
</dbReference>
<evidence type="ECO:0000313" key="8">
    <source>
        <dbReference type="Proteomes" id="UP001431783"/>
    </source>
</evidence>
<gene>
    <name evidence="7" type="ORF">WA026_006382</name>
</gene>
<dbReference type="SMART" id="SM00454">
    <property type="entry name" value="SAM"/>
    <property type="match status" value="3"/>
</dbReference>
<dbReference type="CDD" id="cd09563">
    <property type="entry name" value="SAM_liprin-beta1_2_repeat1"/>
    <property type="match status" value="1"/>
</dbReference>
<name>A0AAW1TK15_9CUCU</name>
<dbReference type="Pfam" id="PF00536">
    <property type="entry name" value="SAM_1"/>
    <property type="match status" value="2"/>
</dbReference>
<feature type="compositionally biased region" description="Polar residues" evidence="5">
    <location>
        <begin position="944"/>
        <end position="963"/>
    </location>
</feature>